<protein>
    <recommendedName>
        <fullName evidence="2">N-acetylmuramoyl-L-alanine amidase</fullName>
        <ecNumber evidence="2">3.5.1.28</ecNumber>
    </recommendedName>
</protein>
<dbReference type="EMBL" id="JBHTBW010000006">
    <property type="protein sequence ID" value="MFC7439944.1"/>
    <property type="molecule type" value="Genomic_DNA"/>
</dbReference>
<feature type="domain" description="N-acetylmuramoyl-L-alanine amidase" evidence="5">
    <location>
        <begin position="77"/>
        <end position="208"/>
    </location>
</feature>
<name>A0ABW2RG52_9BACL</name>
<reference evidence="7" key="1">
    <citation type="journal article" date="2019" name="Int. J. Syst. Evol. Microbiol.">
        <title>The Global Catalogue of Microorganisms (GCM) 10K type strain sequencing project: providing services to taxonomists for standard genome sequencing and annotation.</title>
        <authorList>
            <consortium name="The Broad Institute Genomics Platform"/>
            <consortium name="The Broad Institute Genome Sequencing Center for Infectious Disease"/>
            <person name="Wu L."/>
            <person name="Ma J."/>
        </authorList>
    </citation>
    <scope>NUCLEOTIDE SEQUENCE [LARGE SCALE GENOMIC DNA]</scope>
    <source>
        <strain evidence="7">CGMCC 1.12942</strain>
    </source>
</reference>
<dbReference type="CDD" id="cd06583">
    <property type="entry name" value="PGRP"/>
    <property type="match status" value="1"/>
</dbReference>
<dbReference type="Proteomes" id="UP001596500">
    <property type="component" value="Unassembled WGS sequence"/>
</dbReference>
<dbReference type="InterPro" id="IPR002502">
    <property type="entry name" value="Amidase_domain"/>
</dbReference>
<dbReference type="Gene3D" id="3.40.80.10">
    <property type="entry name" value="Peptidoglycan recognition protein-like"/>
    <property type="match status" value="1"/>
</dbReference>
<keyword evidence="7" id="KW-1185">Reference proteome</keyword>
<comment type="catalytic activity">
    <reaction evidence="1">
        <text>Hydrolyzes the link between N-acetylmuramoyl residues and L-amino acid residues in certain cell-wall glycopeptides.</text>
        <dbReference type="EC" id="3.5.1.28"/>
    </reaction>
</comment>
<accession>A0ABW2RG52</accession>
<dbReference type="InterPro" id="IPR051206">
    <property type="entry name" value="NAMLAA_amidase_2"/>
</dbReference>
<organism evidence="6 7">
    <name type="scientific">Laceyella putida</name>
    <dbReference type="NCBI Taxonomy" id="110101"/>
    <lineage>
        <taxon>Bacteria</taxon>
        <taxon>Bacillati</taxon>
        <taxon>Bacillota</taxon>
        <taxon>Bacilli</taxon>
        <taxon>Bacillales</taxon>
        <taxon>Thermoactinomycetaceae</taxon>
        <taxon>Laceyella</taxon>
    </lineage>
</organism>
<dbReference type="Pfam" id="PF01510">
    <property type="entry name" value="Amidase_2"/>
    <property type="match status" value="1"/>
</dbReference>
<evidence type="ECO:0000313" key="6">
    <source>
        <dbReference type="EMBL" id="MFC7439944.1"/>
    </source>
</evidence>
<evidence type="ECO:0000256" key="1">
    <source>
        <dbReference type="ARBA" id="ARBA00001561"/>
    </source>
</evidence>
<evidence type="ECO:0000256" key="3">
    <source>
        <dbReference type="ARBA" id="ARBA00022801"/>
    </source>
</evidence>
<keyword evidence="4" id="KW-0961">Cell wall biogenesis/degradation</keyword>
<evidence type="ECO:0000256" key="4">
    <source>
        <dbReference type="ARBA" id="ARBA00023316"/>
    </source>
</evidence>
<evidence type="ECO:0000259" key="5">
    <source>
        <dbReference type="SMART" id="SM00644"/>
    </source>
</evidence>
<dbReference type="InterPro" id="IPR036505">
    <property type="entry name" value="Amidase/PGRP_sf"/>
</dbReference>
<dbReference type="SMART" id="SM00644">
    <property type="entry name" value="Ami_2"/>
    <property type="match status" value="1"/>
</dbReference>
<comment type="caution">
    <text evidence="6">The sequence shown here is derived from an EMBL/GenBank/DDBJ whole genome shotgun (WGS) entry which is preliminary data.</text>
</comment>
<dbReference type="RefSeq" id="WP_379863145.1">
    <property type="nucleotide sequence ID" value="NZ_JBHTBW010000006.1"/>
</dbReference>
<sequence length="246" mass="27880">MTKKIILGFSLLCLLDSLILPVPLLFAHAPASLESPSLYPAFMQASRGEYEGVEDPCAETTPDYPRAHWIPAANSNYTEADRERDGNKIQYIIIHTTQGSYNGTINWFQNSSAKVSSHYIVRSRDGEITQMVQNKDIAWHAGNRDYNVHSIGIEHEGYVSDPDWYTDAMYRASAKLTRWLCDRYGIPKTRKHIIGHDQVPSSDHTDPGKHWDWKTYMRLVNQESEITMIANEPPGRVASSGHCKSN</sequence>
<gene>
    <name evidence="6" type="ORF">ACFQNG_02040</name>
</gene>
<dbReference type="GO" id="GO:0008745">
    <property type="term" value="F:N-acetylmuramoyl-L-alanine amidase activity"/>
    <property type="evidence" value="ECO:0007669"/>
    <property type="project" value="UniProtKB-EC"/>
</dbReference>
<evidence type="ECO:0000256" key="2">
    <source>
        <dbReference type="ARBA" id="ARBA00011901"/>
    </source>
</evidence>
<dbReference type="PANTHER" id="PTHR30417:SF1">
    <property type="entry name" value="N-ACETYLMURAMOYL-L-ALANINE AMIDASE AMID"/>
    <property type="match status" value="1"/>
</dbReference>
<evidence type="ECO:0000313" key="7">
    <source>
        <dbReference type="Proteomes" id="UP001596500"/>
    </source>
</evidence>
<dbReference type="EC" id="3.5.1.28" evidence="2"/>
<keyword evidence="3 6" id="KW-0378">Hydrolase</keyword>
<dbReference type="PANTHER" id="PTHR30417">
    <property type="entry name" value="N-ACETYLMURAMOYL-L-ALANINE AMIDASE AMID"/>
    <property type="match status" value="1"/>
</dbReference>
<dbReference type="SUPFAM" id="SSF55846">
    <property type="entry name" value="N-acetylmuramoyl-L-alanine amidase-like"/>
    <property type="match status" value="1"/>
</dbReference>
<proteinExistence type="predicted"/>